<dbReference type="Pfam" id="PF16061">
    <property type="entry name" value="DUF4803"/>
    <property type="match status" value="1"/>
</dbReference>
<reference evidence="2" key="1">
    <citation type="journal article" date="2014" name="Insect Biochem. Mol. Biol.">
        <title>An insight into the sialome of the frog biting fly, Corethrella appendiculata.</title>
        <authorList>
            <person name="Ribeiro J.M.C."/>
            <person name="Chagas A.C."/>
            <person name="Pham V.M."/>
            <person name="Lounibos L.P."/>
            <person name="Calvo E."/>
        </authorList>
    </citation>
    <scope>NUCLEOTIDE SEQUENCE</scope>
    <source>
        <tissue evidence="2">Salivary glands</tissue>
    </source>
</reference>
<name>U5ENW2_9DIPT</name>
<keyword evidence="1" id="KW-0812">Transmembrane</keyword>
<dbReference type="InterPro" id="IPR032062">
    <property type="entry name" value="DUF4803"/>
</dbReference>
<feature type="transmembrane region" description="Helical" evidence="1">
    <location>
        <begin position="7"/>
        <end position="30"/>
    </location>
</feature>
<protein>
    <submittedName>
        <fullName evidence="2">Putative secreted protein</fullName>
    </submittedName>
</protein>
<dbReference type="PANTHER" id="PTHR47890">
    <property type="entry name" value="LD24308P"/>
    <property type="match status" value="1"/>
</dbReference>
<sequence>MNFRKTLIILFTINYASGFVFLPFLIGFFLKFVLPNLISFAVFEIYKYATAPKIGEIRDYSGDIKILKSELARKFDKISGQIINTRKTVVQELTKEIELNANLAPVLDQIEWFTYELATYMDQLHEYSHYKNINKVTFLDFADSIVGHDATSLLSEMRSISEMITSTVKISGKTFMDWYKESLQGGRYKKNTNLSSTQQQTFLQFIEEIFRIEFGTYHLSQFAISVYINYKNGSYQQENKSIKKNLQKQLEAYAKLLNDHMPQLDRIYWKNDPEKHIEGETCFQLNRLIIAALINEKYFEDVQCTKVTCSKYTNHYLKNPKKVYDRNLKCRDGYYRCRKMHDNYEYCLSKDPQSPNMYEYLRSNSLDFGSQHSCSKLEYITRDDCETCLCECSIYGNEEDNHVYLSLIEQLSDIEKNKVIAGLRFRKTTNIISLQILQGDLLPHGQINASTTEWKTINLAGDNRTFQKTYRFSHWNNKLVLRVLDIPVKNAVLTGVKFRWNSKDMPDLAIQYTPVDYRTGLLDKSSSKWFKEETYGTTIRNANLTKSTECKEKSYLKSESGDISAFAMSSLLEDGGQSTVPFFDAQDVVPSPPIALSGAGILLKGAPYCAGFITPIVKTLHESYLDSFESRGKENFIDLI</sequence>
<evidence type="ECO:0000256" key="1">
    <source>
        <dbReference type="SAM" id="Phobius"/>
    </source>
</evidence>
<accession>U5ENW2</accession>
<dbReference type="EMBL" id="GANO01004967">
    <property type="protein sequence ID" value="JAB54904.1"/>
    <property type="molecule type" value="mRNA"/>
</dbReference>
<dbReference type="PANTHER" id="PTHR47890:SF1">
    <property type="entry name" value="LD24308P"/>
    <property type="match status" value="1"/>
</dbReference>
<dbReference type="AlphaFoldDB" id="U5ENW2"/>
<keyword evidence="1" id="KW-1133">Transmembrane helix</keyword>
<organism evidence="2">
    <name type="scientific">Corethrella appendiculata</name>
    <dbReference type="NCBI Taxonomy" id="1370023"/>
    <lineage>
        <taxon>Eukaryota</taxon>
        <taxon>Metazoa</taxon>
        <taxon>Ecdysozoa</taxon>
        <taxon>Arthropoda</taxon>
        <taxon>Hexapoda</taxon>
        <taxon>Insecta</taxon>
        <taxon>Pterygota</taxon>
        <taxon>Neoptera</taxon>
        <taxon>Endopterygota</taxon>
        <taxon>Diptera</taxon>
        <taxon>Nematocera</taxon>
        <taxon>Culicoidea</taxon>
        <taxon>Chaoboridae</taxon>
        <taxon>Corethrella</taxon>
    </lineage>
</organism>
<evidence type="ECO:0000313" key="2">
    <source>
        <dbReference type="EMBL" id="JAB54904.1"/>
    </source>
</evidence>
<proteinExistence type="evidence at transcript level"/>
<keyword evidence="1" id="KW-0472">Membrane</keyword>